<dbReference type="SUPFAM" id="SSF51735">
    <property type="entry name" value="NAD(P)-binding Rossmann-fold domains"/>
    <property type="match status" value="1"/>
</dbReference>
<sequence>MPFRWNAPYRVVEIPIHRGLPLRPLDFFYIALHWLSLGPYSQTQIVNQQTVGLLGTDAKLITYVTDRPSDHHHCAIDARKIEREQGWKPAETFDTGIRKTVEWYLTNQKWVSGVMDGSYRDWIVQQYEASNA</sequence>
<comment type="caution">
    <text evidence="1">The sequence shown here is derived from an EMBL/GenBank/DDBJ whole genome shotgun (WGS) entry which is preliminary data.</text>
</comment>
<dbReference type="AlphaFoldDB" id="A0A3M4KLL5"/>
<gene>
    <name evidence="1" type="ORF">ALQ07_01255</name>
</gene>
<accession>A0A3M4KLL5</accession>
<evidence type="ECO:0000313" key="1">
    <source>
        <dbReference type="EMBL" id="RMQ30118.1"/>
    </source>
</evidence>
<dbReference type="EMBL" id="RBRB01000262">
    <property type="protein sequence ID" value="RMQ30118.1"/>
    <property type="molecule type" value="Genomic_DNA"/>
</dbReference>
<reference evidence="1 2" key="1">
    <citation type="submission" date="2018-08" db="EMBL/GenBank/DDBJ databases">
        <title>Recombination of ecologically and evolutionarily significant loci maintains genetic cohesion in the Pseudomonas syringae species complex.</title>
        <authorList>
            <person name="Dillon M."/>
            <person name="Thakur S."/>
            <person name="Almeida R.N.D."/>
            <person name="Weir B.S."/>
            <person name="Guttman D.S."/>
        </authorList>
    </citation>
    <scope>NUCLEOTIDE SEQUENCE [LARGE SCALE GENOMIC DNA]</scope>
    <source>
        <strain evidence="1 2">ICMP 19074</strain>
    </source>
</reference>
<name>A0A3M4KLL5_PSESF</name>
<organism evidence="1 2">
    <name type="scientific">Pseudomonas syringae pv. actinidiae</name>
    <dbReference type="NCBI Taxonomy" id="103796"/>
    <lineage>
        <taxon>Bacteria</taxon>
        <taxon>Pseudomonadati</taxon>
        <taxon>Pseudomonadota</taxon>
        <taxon>Gammaproteobacteria</taxon>
        <taxon>Pseudomonadales</taxon>
        <taxon>Pseudomonadaceae</taxon>
        <taxon>Pseudomonas</taxon>
        <taxon>Pseudomonas syringae</taxon>
    </lineage>
</organism>
<dbReference type="InterPro" id="IPR036291">
    <property type="entry name" value="NAD(P)-bd_dom_sf"/>
</dbReference>
<dbReference type="Proteomes" id="UP000273140">
    <property type="component" value="Unassembled WGS sequence"/>
</dbReference>
<evidence type="ECO:0000313" key="2">
    <source>
        <dbReference type="Proteomes" id="UP000273140"/>
    </source>
</evidence>
<protein>
    <submittedName>
        <fullName evidence="1">dTDP-glucose 4,6-dehydratase</fullName>
    </submittedName>
</protein>
<proteinExistence type="predicted"/>
<dbReference type="Gene3D" id="3.90.25.10">
    <property type="entry name" value="UDP-galactose 4-epimerase, domain 1"/>
    <property type="match status" value="1"/>
</dbReference>
<dbReference type="Gene3D" id="3.40.50.720">
    <property type="entry name" value="NAD(P)-binding Rossmann-like Domain"/>
    <property type="match status" value="1"/>
</dbReference>